<dbReference type="EMBL" id="JAXOVC010000014">
    <property type="protein sequence ID" value="KAK4494350.1"/>
    <property type="molecule type" value="Genomic_DNA"/>
</dbReference>
<protein>
    <recommendedName>
        <fullName evidence="7">Tubulin-specific chaperone D C-terminal domain-containing protein</fullName>
    </recommendedName>
</protein>
<dbReference type="InterPro" id="IPR058033">
    <property type="entry name" value="ARM_TBCD_2nd"/>
</dbReference>
<sequence length="1156" mass="125965">MENADEEDDLKLIKASAGLLTDLEHDLPRLLFKPGVRRAHTRVKKRDLDRVVNLIEPFQGEPQLLDAKLKIVLPPIVDAYLEFLSRMNAGEKTEYIDLETAICTLIYTLCKVRGQKVIVGCLNNEPRYLEPVLEALERTVSRDDTQQTAWKVPYALLLWLSHLLLTPFDLVSVSDKPAKKQPTLPVKLPHLATRVLNVGLSYLATPTKAQDAAAAMLVRLSIRPDIQKHGLADALVQEQLWNLSRNASEMADMYQMLGDLRLVAGVAASTELSHLVPDIYRTCERVFDENDDSSLSSNAVAKKIIVKIFRNVAILALRSVSSQGPLRSFLETTDVLENVIDYLLRSLGDKDTPVRYAAAKALSLIILELDPEMGHEVVQAIIESFKEDLPRSHQAIDFTTANPLKWHGLTLALAHTLFKRSASPDQLPDILDALIAALQFQQRTATGTTLGTNVRDAANFGIWSLSRRYTTSELSSVTASSLHSGNRVTPDDTIIDVLAIQLILSSCLDPAGNIRRGSSAALQELVGRHPNQVHEGISLVQIVDYQAVSLRNRAMIDVAKNAAALHPSYWQGLFIALFGWRGLGSADVLSRQAAAGSLARLDLIAPPSRESQVLQSVLERIETCPTNEVESMHGLALSLALIVEGLTKSGAWTAGPTKADLSQTLWPLTQFASALSEFSPRMLRSEFPASLAQLTTALSDACFEALQNEAPTLEGKVIPHDSIESITDKLLYRREEWIIQVVPDLVKSVLRLKRAAGQPLGCVGASALADKVSVDGAKSTLHSVGRAIALGALASTYDSVGLVGAKASRSIDTLCGLLTAMNVDWRIIGARALQLAVGGISSDQGVDESIVHATCAAIHTGLNDYTVDERGDIGSLVRLQSLSCATALLASPAFSNRVTALQIIKGDIYRLSLEKLDRVRLQAAQCRQRFLDLESDLRLIDVASVSSQEYFAAALSPLSSPSTPEWTQLALLEGTTLCAGIAAESLLVASRSALLTHLHTMDASHLTHLLTLYTTILKTLLLATPATQPALELLSFLLDMHIPQRLADPSSTFKWRNLLSVVQKSHHKSNDIPKILAAVRVYVGLSEVESIREEVLKKVLGMLKTNPYPRVRVAVAEALWVVTGEEALKGVDWTGAVGRNGEVLEGLQKRWIGIGT</sequence>
<evidence type="ECO:0000256" key="2">
    <source>
        <dbReference type="PROSITE-ProRule" id="PRU00103"/>
    </source>
</evidence>
<evidence type="ECO:0000259" key="4">
    <source>
        <dbReference type="Pfam" id="PF25767"/>
    </source>
</evidence>
<dbReference type="Proteomes" id="UP001305779">
    <property type="component" value="Unassembled WGS sequence"/>
</dbReference>
<feature type="domain" description="Tubulin-folding cofactor D ARM repeats" evidence="4">
    <location>
        <begin position="331"/>
        <end position="536"/>
    </location>
</feature>
<dbReference type="InterPro" id="IPR021133">
    <property type="entry name" value="HEAT_type_2"/>
</dbReference>
<dbReference type="PANTHER" id="PTHR12658:SF0">
    <property type="entry name" value="TUBULIN-SPECIFIC CHAPERONE D"/>
    <property type="match status" value="1"/>
</dbReference>
<reference evidence="5 6" key="1">
    <citation type="journal article" date="2023" name="G3 (Bethesda)">
        <title>A chromosome-level genome assembly of Zasmidium syzygii isolated from banana leaves.</title>
        <authorList>
            <person name="van Westerhoven A.C."/>
            <person name="Mehrabi R."/>
            <person name="Talebi R."/>
            <person name="Steentjes M.B.F."/>
            <person name="Corcolon B."/>
            <person name="Chong P.A."/>
            <person name="Kema G.H.J."/>
            <person name="Seidl M.F."/>
        </authorList>
    </citation>
    <scope>NUCLEOTIDE SEQUENCE [LARGE SCALE GENOMIC DNA]</scope>
    <source>
        <strain evidence="5 6">P124</strain>
    </source>
</reference>
<feature type="domain" description="Tubulin-folding cofactor D C-terminal" evidence="3">
    <location>
        <begin position="906"/>
        <end position="1074"/>
    </location>
</feature>
<evidence type="ECO:0000256" key="1">
    <source>
        <dbReference type="ARBA" id="ARBA00023186"/>
    </source>
</evidence>
<accession>A0ABR0DZB4</accession>
<organism evidence="5 6">
    <name type="scientific">Zasmidium cellare</name>
    <name type="common">Wine cellar mold</name>
    <name type="synonym">Racodium cellare</name>
    <dbReference type="NCBI Taxonomy" id="395010"/>
    <lineage>
        <taxon>Eukaryota</taxon>
        <taxon>Fungi</taxon>
        <taxon>Dikarya</taxon>
        <taxon>Ascomycota</taxon>
        <taxon>Pezizomycotina</taxon>
        <taxon>Dothideomycetes</taxon>
        <taxon>Dothideomycetidae</taxon>
        <taxon>Mycosphaerellales</taxon>
        <taxon>Mycosphaerellaceae</taxon>
        <taxon>Zasmidium</taxon>
    </lineage>
</organism>
<dbReference type="InterPro" id="IPR011989">
    <property type="entry name" value="ARM-like"/>
</dbReference>
<keyword evidence="1" id="KW-0143">Chaperone</keyword>
<gene>
    <name evidence="5" type="ORF">PRZ48_014648</name>
</gene>
<dbReference type="PANTHER" id="PTHR12658">
    <property type="entry name" value="BETA-TUBULIN COFACTOR D"/>
    <property type="match status" value="1"/>
</dbReference>
<dbReference type="Pfam" id="PF12612">
    <property type="entry name" value="TFCD_C"/>
    <property type="match status" value="1"/>
</dbReference>
<keyword evidence="6" id="KW-1185">Reference proteome</keyword>
<comment type="caution">
    <text evidence="5">The sequence shown here is derived from an EMBL/GenBank/DDBJ whole genome shotgun (WGS) entry which is preliminary data.</text>
</comment>
<dbReference type="PROSITE" id="PS50077">
    <property type="entry name" value="HEAT_REPEAT"/>
    <property type="match status" value="1"/>
</dbReference>
<evidence type="ECO:0000259" key="3">
    <source>
        <dbReference type="Pfam" id="PF12612"/>
    </source>
</evidence>
<evidence type="ECO:0008006" key="7">
    <source>
        <dbReference type="Google" id="ProtNLM"/>
    </source>
</evidence>
<dbReference type="InterPro" id="IPR033162">
    <property type="entry name" value="TBCD"/>
</dbReference>
<evidence type="ECO:0000313" key="5">
    <source>
        <dbReference type="EMBL" id="KAK4494350.1"/>
    </source>
</evidence>
<evidence type="ECO:0000313" key="6">
    <source>
        <dbReference type="Proteomes" id="UP001305779"/>
    </source>
</evidence>
<proteinExistence type="predicted"/>
<dbReference type="InterPro" id="IPR022577">
    <property type="entry name" value="TBCD_C"/>
</dbReference>
<feature type="repeat" description="HEAT" evidence="2">
    <location>
        <begin position="339"/>
        <end position="376"/>
    </location>
</feature>
<dbReference type="Pfam" id="PF23579">
    <property type="entry name" value="ARM_TBCD"/>
    <property type="match status" value="1"/>
</dbReference>
<dbReference type="Gene3D" id="1.25.10.10">
    <property type="entry name" value="Leucine-rich Repeat Variant"/>
    <property type="match status" value="1"/>
</dbReference>
<dbReference type="Pfam" id="PF25767">
    <property type="entry name" value="ARM_TBCD_2nd"/>
    <property type="match status" value="1"/>
</dbReference>
<dbReference type="InterPro" id="IPR016024">
    <property type="entry name" value="ARM-type_fold"/>
</dbReference>
<name>A0ABR0DZB4_ZASCE</name>
<dbReference type="SUPFAM" id="SSF48371">
    <property type="entry name" value="ARM repeat"/>
    <property type="match status" value="1"/>
</dbReference>